<evidence type="ECO:0000256" key="3">
    <source>
        <dbReference type="ARBA" id="ARBA00023125"/>
    </source>
</evidence>
<dbReference type="InterPro" id="IPR058245">
    <property type="entry name" value="NreC/VraR/RcsB-like_REC"/>
</dbReference>
<organism evidence="8 9">
    <name type="scientific">Cohnella endophytica</name>
    <dbReference type="NCBI Taxonomy" id="2419778"/>
    <lineage>
        <taxon>Bacteria</taxon>
        <taxon>Bacillati</taxon>
        <taxon>Bacillota</taxon>
        <taxon>Bacilli</taxon>
        <taxon>Bacillales</taxon>
        <taxon>Paenibacillaceae</taxon>
        <taxon>Cohnella</taxon>
    </lineage>
</organism>
<reference evidence="8 9" key="1">
    <citation type="submission" date="2018-10" db="EMBL/GenBank/DDBJ databases">
        <title>Cohnella sp. M2MS4P-1, whole genome shotgun sequence.</title>
        <authorList>
            <person name="Tuo L."/>
        </authorList>
    </citation>
    <scope>NUCLEOTIDE SEQUENCE [LARGE SCALE GENOMIC DNA]</scope>
    <source>
        <strain evidence="8 9">M2MS4P-1</strain>
    </source>
</reference>
<dbReference type="Pfam" id="PF00196">
    <property type="entry name" value="GerE"/>
    <property type="match status" value="1"/>
</dbReference>
<evidence type="ECO:0000313" key="8">
    <source>
        <dbReference type="EMBL" id="RKP44494.1"/>
    </source>
</evidence>
<evidence type="ECO:0000256" key="2">
    <source>
        <dbReference type="ARBA" id="ARBA00023015"/>
    </source>
</evidence>
<name>A0A494X8K8_9BACL</name>
<accession>A0A494X8K8</accession>
<dbReference type="PANTHER" id="PTHR43214:SF43">
    <property type="entry name" value="TWO-COMPONENT RESPONSE REGULATOR"/>
    <property type="match status" value="1"/>
</dbReference>
<protein>
    <submittedName>
        <fullName evidence="8">DNA-binding response regulator</fullName>
    </submittedName>
</protein>
<gene>
    <name evidence="8" type="ORF">D7Z26_26660</name>
</gene>
<dbReference type="InterPro" id="IPR039420">
    <property type="entry name" value="WalR-like"/>
</dbReference>
<dbReference type="RefSeq" id="WP_120980073.1">
    <property type="nucleotide sequence ID" value="NZ_RBZM01000018.1"/>
</dbReference>
<dbReference type="Pfam" id="PF00072">
    <property type="entry name" value="Response_reg"/>
    <property type="match status" value="1"/>
</dbReference>
<dbReference type="InterPro" id="IPR016032">
    <property type="entry name" value="Sig_transdc_resp-reg_C-effctor"/>
</dbReference>
<keyword evidence="9" id="KW-1185">Reference proteome</keyword>
<keyword evidence="4" id="KW-0804">Transcription</keyword>
<dbReference type="OrthoDB" id="192836at2"/>
<dbReference type="InterPro" id="IPR011006">
    <property type="entry name" value="CheY-like_superfamily"/>
</dbReference>
<dbReference type="InterPro" id="IPR000792">
    <property type="entry name" value="Tscrpt_reg_LuxR_C"/>
</dbReference>
<dbReference type="Proteomes" id="UP000282076">
    <property type="component" value="Unassembled WGS sequence"/>
</dbReference>
<dbReference type="InterPro" id="IPR001789">
    <property type="entry name" value="Sig_transdc_resp-reg_receiver"/>
</dbReference>
<dbReference type="AlphaFoldDB" id="A0A494X8K8"/>
<dbReference type="SMART" id="SM00448">
    <property type="entry name" value="REC"/>
    <property type="match status" value="1"/>
</dbReference>
<dbReference type="EMBL" id="RBZM01000018">
    <property type="protein sequence ID" value="RKP44494.1"/>
    <property type="molecule type" value="Genomic_DNA"/>
</dbReference>
<evidence type="ECO:0000259" key="6">
    <source>
        <dbReference type="PROSITE" id="PS50043"/>
    </source>
</evidence>
<keyword evidence="1 5" id="KW-0597">Phosphoprotein</keyword>
<feature type="modified residue" description="4-aspartylphosphate" evidence="5">
    <location>
        <position position="54"/>
    </location>
</feature>
<dbReference type="GO" id="GO:0003677">
    <property type="term" value="F:DNA binding"/>
    <property type="evidence" value="ECO:0007669"/>
    <property type="project" value="UniProtKB-KW"/>
</dbReference>
<evidence type="ECO:0000256" key="4">
    <source>
        <dbReference type="ARBA" id="ARBA00023163"/>
    </source>
</evidence>
<sequence length="187" mass="21277">MIRVLIVEDDLFWQDQLRHELGDEPDIDVLATVSGKDEALQFIQQHPTDVVLMDINLTANNLDGIEATRMIVRLMSERTKVIMLTSLHQSDIIVDSFRNGAINYITKSNYAHLVAAIREADQGKASIHADVADAVRNELKLSILTPMEREVYQMKAQGFNKFQIAEKLFKSVNTIKSQLKSIRDKLR</sequence>
<dbReference type="Gene3D" id="3.40.50.2300">
    <property type="match status" value="1"/>
</dbReference>
<dbReference type="GO" id="GO:0006355">
    <property type="term" value="P:regulation of DNA-templated transcription"/>
    <property type="evidence" value="ECO:0007669"/>
    <property type="project" value="InterPro"/>
</dbReference>
<dbReference type="CDD" id="cd17535">
    <property type="entry name" value="REC_NarL-like"/>
    <property type="match status" value="1"/>
</dbReference>
<dbReference type="SUPFAM" id="SSF46894">
    <property type="entry name" value="C-terminal effector domain of the bipartite response regulators"/>
    <property type="match status" value="1"/>
</dbReference>
<keyword evidence="2" id="KW-0805">Transcription regulation</keyword>
<feature type="domain" description="Response regulatory" evidence="7">
    <location>
        <begin position="3"/>
        <end position="122"/>
    </location>
</feature>
<dbReference type="PANTHER" id="PTHR43214">
    <property type="entry name" value="TWO-COMPONENT RESPONSE REGULATOR"/>
    <property type="match status" value="1"/>
</dbReference>
<keyword evidence="3 8" id="KW-0238">DNA-binding</keyword>
<dbReference type="PROSITE" id="PS50110">
    <property type="entry name" value="RESPONSE_REGULATORY"/>
    <property type="match status" value="1"/>
</dbReference>
<dbReference type="PROSITE" id="PS50043">
    <property type="entry name" value="HTH_LUXR_2"/>
    <property type="match status" value="1"/>
</dbReference>
<evidence type="ECO:0000259" key="7">
    <source>
        <dbReference type="PROSITE" id="PS50110"/>
    </source>
</evidence>
<dbReference type="SUPFAM" id="SSF52172">
    <property type="entry name" value="CheY-like"/>
    <property type="match status" value="1"/>
</dbReference>
<evidence type="ECO:0000256" key="1">
    <source>
        <dbReference type="ARBA" id="ARBA00022553"/>
    </source>
</evidence>
<evidence type="ECO:0000256" key="5">
    <source>
        <dbReference type="PROSITE-ProRule" id="PRU00169"/>
    </source>
</evidence>
<evidence type="ECO:0000313" key="9">
    <source>
        <dbReference type="Proteomes" id="UP000282076"/>
    </source>
</evidence>
<proteinExistence type="predicted"/>
<feature type="domain" description="HTH luxR-type" evidence="6">
    <location>
        <begin position="137"/>
        <end position="187"/>
    </location>
</feature>
<dbReference type="GO" id="GO:0000160">
    <property type="term" value="P:phosphorelay signal transduction system"/>
    <property type="evidence" value="ECO:0007669"/>
    <property type="project" value="InterPro"/>
</dbReference>
<dbReference type="PRINTS" id="PR00038">
    <property type="entry name" value="HTHLUXR"/>
</dbReference>
<comment type="caution">
    <text evidence="8">The sequence shown here is derived from an EMBL/GenBank/DDBJ whole genome shotgun (WGS) entry which is preliminary data.</text>
</comment>